<reference evidence="1 2" key="1">
    <citation type="submission" date="2020-03" db="EMBL/GenBank/DDBJ databases">
        <title>Soil Listeria distribution.</title>
        <authorList>
            <person name="Liao J."/>
            <person name="Wiedmann M."/>
        </authorList>
    </citation>
    <scope>NUCLEOTIDE SEQUENCE [LARGE SCALE GENOMIC DNA]</scope>
    <source>
        <strain evidence="1 2">FSL L7-1833</strain>
    </source>
</reference>
<gene>
    <name evidence="1" type="ORF">HB759_16315</name>
</gene>
<dbReference type="Proteomes" id="UP000532866">
    <property type="component" value="Unassembled WGS sequence"/>
</dbReference>
<organism evidence="1 2">
    <name type="scientific">Listeria booriae</name>
    <dbReference type="NCBI Taxonomy" id="1552123"/>
    <lineage>
        <taxon>Bacteria</taxon>
        <taxon>Bacillati</taxon>
        <taxon>Bacillota</taxon>
        <taxon>Bacilli</taxon>
        <taxon>Bacillales</taxon>
        <taxon>Listeriaceae</taxon>
        <taxon>Listeria</taxon>
    </lineage>
</organism>
<dbReference type="RefSeq" id="WP_185364116.1">
    <property type="nucleotide sequence ID" value="NZ_JAAROK010000016.1"/>
</dbReference>
<protein>
    <submittedName>
        <fullName evidence="1">Uncharacterized protein</fullName>
    </submittedName>
</protein>
<sequence>MSGSKQYNNMKKWRGFFLSQHIEQLEKVEDDWKEVMSEELVYQVLNSVIQNRSTLAIQQHSSDLSPGPYIIGRIAAVEGDLLHVQTNQNIQVVELESIRYVEERKFQKWFEA</sequence>
<proteinExistence type="predicted"/>
<accession>A0A7X0WGU0</accession>
<evidence type="ECO:0000313" key="2">
    <source>
        <dbReference type="Proteomes" id="UP000532866"/>
    </source>
</evidence>
<evidence type="ECO:0000313" key="1">
    <source>
        <dbReference type="EMBL" id="MBC1333511.1"/>
    </source>
</evidence>
<dbReference type="EMBL" id="JAAROL010000011">
    <property type="protein sequence ID" value="MBC1333511.1"/>
    <property type="molecule type" value="Genomic_DNA"/>
</dbReference>
<dbReference type="AlphaFoldDB" id="A0A7X0WGU0"/>
<comment type="caution">
    <text evidence="1">The sequence shown here is derived from an EMBL/GenBank/DDBJ whole genome shotgun (WGS) entry which is preliminary data.</text>
</comment>
<name>A0A7X0WGU0_9LIST</name>